<evidence type="ECO:0000256" key="2">
    <source>
        <dbReference type="ARBA" id="ARBA00022676"/>
    </source>
</evidence>
<keyword evidence="2" id="KW-0328">Glycosyltransferase</keyword>
<dbReference type="Gene3D" id="3.40.50.2000">
    <property type="entry name" value="Glycogen Phosphorylase B"/>
    <property type="match status" value="3"/>
</dbReference>
<gene>
    <name evidence="3" type="ORF">EZV62_011209</name>
</gene>
<dbReference type="PANTHER" id="PTHR11926:SF1441">
    <property type="entry name" value="GLYCOSYLTRANSFERASE"/>
    <property type="match status" value="1"/>
</dbReference>
<dbReference type="GO" id="GO:0080044">
    <property type="term" value="F:quercetin 7-O-glucosyltransferase activity"/>
    <property type="evidence" value="ECO:0007669"/>
    <property type="project" value="TreeGrafter"/>
</dbReference>
<dbReference type="EMBL" id="VAHF01000004">
    <property type="protein sequence ID" value="TXG64215.1"/>
    <property type="molecule type" value="Genomic_DNA"/>
</dbReference>
<dbReference type="Proteomes" id="UP000323000">
    <property type="component" value="Chromosome 4"/>
</dbReference>
<comment type="caution">
    <text evidence="3">The sequence shown here is derived from an EMBL/GenBank/DDBJ whole genome shotgun (WGS) entry which is preliminary data.</text>
</comment>
<dbReference type="SUPFAM" id="SSF53756">
    <property type="entry name" value="UDP-Glycosyltransferase/glycogen phosphorylase"/>
    <property type="match status" value="1"/>
</dbReference>
<evidence type="ECO:0000313" key="4">
    <source>
        <dbReference type="Proteomes" id="UP000323000"/>
    </source>
</evidence>
<organism evidence="3 4">
    <name type="scientific">Acer yangbiense</name>
    <dbReference type="NCBI Taxonomy" id="1000413"/>
    <lineage>
        <taxon>Eukaryota</taxon>
        <taxon>Viridiplantae</taxon>
        <taxon>Streptophyta</taxon>
        <taxon>Embryophyta</taxon>
        <taxon>Tracheophyta</taxon>
        <taxon>Spermatophyta</taxon>
        <taxon>Magnoliopsida</taxon>
        <taxon>eudicotyledons</taxon>
        <taxon>Gunneridae</taxon>
        <taxon>Pentapetalae</taxon>
        <taxon>rosids</taxon>
        <taxon>malvids</taxon>
        <taxon>Sapindales</taxon>
        <taxon>Sapindaceae</taxon>
        <taxon>Hippocastanoideae</taxon>
        <taxon>Acereae</taxon>
        <taxon>Acer</taxon>
    </lineage>
</organism>
<keyword evidence="2" id="KW-0808">Transferase</keyword>
<dbReference type="AlphaFoldDB" id="A0A5C7I503"/>
<evidence type="ECO:0000313" key="3">
    <source>
        <dbReference type="EMBL" id="TXG64215.1"/>
    </source>
</evidence>
<dbReference type="GO" id="GO:0080043">
    <property type="term" value="F:quercetin 3-O-glucosyltransferase activity"/>
    <property type="evidence" value="ECO:0007669"/>
    <property type="project" value="TreeGrafter"/>
</dbReference>
<dbReference type="OrthoDB" id="5835829at2759"/>
<accession>A0A5C7I503</accession>
<evidence type="ECO:0000256" key="1">
    <source>
        <dbReference type="ARBA" id="ARBA00009995"/>
    </source>
</evidence>
<keyword evidence="4" id="KW-1185">Reference proteome</keyword>
<protein>
    <submittedName>
        <fullName evidence="3">Uncharacterized protein</fullName>
    </submittedName>
</protein>
<reference evidence="4" key="1">
    <citation type="journal article" date="2019" name="Gigascience">
        <title>De novo genome assembly of the endangered Acer yangbiense, a plant species with extremely small populations endemic to Yunnan Province, China.</title>
        <authorList>
            <person name="Yang J."/>
            <person name="Wariss H.M."/>
            <person name="Tao L."/>
            <person name="Zhang R."/>
            <person name="Yun Q."/>
            <person name="Hollingsworth P."/>
            <person name="Dao Z."/>
            <person name="Luo G."/>
            <person name="Guo H."/>
            <person name="Ma Y."/>
            <person name="Sun W."/>
        </authorList>
    </citation>
    <scope>NUCLEOTIDE SEQUENCE [LARGE SCALE GENOMIC DNA]</scope>
    <source>
        <strain evidence="4">cv. Malutang</strain>
    </source>
</reference>
<proteinExistence type="inferred from homology"/>
<name>A0A5C7I503_9ROSI</name>
<dbReference type="PANTHER" id="PTHR11926">
    <property type="entry name" value="GLUCOSYL/GLUCURONOSYL TRANSFERASES"/>
    <property type="match status" value="1"/>
</dbReference>
<sequence>MASKEGNEDHHVLMVAFSSQGHINQFLRLGKRLVSKGLHATLATTEIAQPELPGFSVLNIQDLPSFVLPSNPFGSFTKLFSQFFSNMKKHNWVLANSLLVLEKEAIDSMSELCSIRPVGPLVPPSLLGQDHENVVDVGIQLWKPEDSCLEWLNNQAYSSVIYVSFGSIVVLSENEMEVTATTLKNSKRPFL</sequence>
<comment type="similarity">
    <text evidence="1">Belongs to the UDP-glycosyltransferase family.</text>
</comment>